<keyword evidence="3" id="KW-1185">Reference proteome</keyword>
<accession>A0A6A1VJU6</accession>
<proteinExistence type="predicted"/>
<feature type="region of interest" description="Disordered" evidence="1">
    <location>
        <begin position="1"/>
        <end position="78"/>
    </location>
</feature>
<dbReference type="PANTHER" id="PTHR36012">
    <property type="entry name" value="OS01G0654400 PROTEIN"/>
    <property type="match status" value="1"/>
</dbReference>
<dbReference type="OrthoDB" id="668318at2759"/>
<evidence type="ECO:0000313" key="3">
    <source>
        <dbReference type="Proteomes" id="UP000516437"/>
    </source>
</evidence>
<evidence type="ECO:0000256" key="1">
    <source>
        <dbReference type="SAM" id="MobiDB-lite"/>
    </source>
</evidence>
<dbReference type="EMBL" id="RXIC02000023">
    <property type="protein sequence ID" value="KAB1212895.1"/>
    <property type="molecule type" value="Genomic_DNA"/>
</dbReference>
<dbReference type="PANTHER" id="PTHR36012:SF2">
    <property type="entry name" value="OS08G0385000 PROTEIN"/>
    <property type="match status" value="1"/>
</dbReference>
<evidence type="ECO:0008006" key="4">
    <source>
        <dbReference type="Google" id="ProtNLM"/>
    </source>
</evidence>
<evidence type="ECO:0000313" key="2">
    <source>
        <dbReference type="EMBL" id="KAB1212895.1"/>
    </source>
</evidence>
<sequence>MSGAQGALPPEEKTPTTYESIPGGENKTRTDIHSQEDQGMIQIEKEQDKVEDPLAKVGPPFAVKKDEKKQDPGVTGTG</sequence>
<protein>
    <recommendedName>
        <fullName evidence="4">Seed maturation protein PM41</fullName>
    </recommendedName>
</protein>
<name>A0A6A1VJU6_9ROSI</name>
<dbReference type="AlphaFoldDB" id="A0A6A1VJU6"/>
<dbReference type="Proteomes" id="UP000516437">
    <property type="component" value="Chromosome 5"/>
</dbReference>
<feature type="compositionally biased region" description="Basic and acidic residues" evidence="1">
    <location>
        <begin position="43"/>
        <end position="54"/>
    </location>
</feature>
<feature type="compositionally biased region" description="Basic and acidic residues" evidence="1">
    <location>
        <begin position="26"/>
        <end position="36"/>
    </location>
</feature>
<comment type="caution">
    <text evidence="2">The sequence shown here is derived from an EMBL/GenBank/DDBJ whole genome shotgun (WGS) entry which is preliminary data.</text>
</comment>
<organism evidence="2 3">
    <name type="scientific">Morella rubra</name>
    <name type="common">Chinese bayberry</name>
    <dbReference type="NCBI Taxonomy" id="262757"/>
    <lineage>
        <taxon>Eukaryota</taxon>
        <taxon>Viridiplantae</taxon>
        <taxon>Streptophyta</taxon>
        <taxon>Embryophyta</taxon>
        <taxon>Tracheophyta</taxon>
        <taxon>Spermatophyta</taxon>
        <taxon>Magnoliopsida</taxon>
        <taxon>eudicotyledons</taxon>
        <taxon>Gunneridae</taxon>
        <taxon>Pentapetalae</taxon>
        <taxon>rosids</taxon>
        <taxon>fabids</taxon>
        <taxon>Fagales</taxon>
        <taxon>Myricaceae</taxon>
        <taxon>Morella</taxon>
    </lineage>
</organism>
<reference evidence="2 3" key="1">
    <citation type="journal article" date="2019" name="Plant Biotechnol. J.">
        <title>The red bayberry genome and genetic basis of sex determination.</title>
        <authorList>
            <person name="Jia H.M."/>
            <person name="Jia H.J."/>
            <person name="Cai Q.L."/>
            <person name="Wang Y."/>
            <person name="Zhao H.B."/>
            <person name="Yang W.F."/>
            <person name="Wang G.Y."/>
            <person name="Li Y.H."/>
            <person name="Zhan D.L."/>
            <person name="Shen Y.T."/>
            <person name="Niu Q.F."/>
            <person name="Chang L."/>
            <person name="Qiu J."/>
            <person name="Zhao L."/>
            <person name="Xie H.B."/>
            <person name="Fu W.Y."/>
            <person name="Jin J."/>
            <person name="Li X.W."/>
            <person name="Jiao Y."/>
            <person name="Zhou C.C."/>
            <person name="Tu T."/>
            <person name="Chai C.Y."/>
            <person name="Gao J.L."/>
            <person name="Fan L.J."/>
            <person name="van de Weg E."/>
            <person name="Wang J.Y."/>
            <person name="Gao Z.S."/>
        </authorList>
    </citation>
    <scope>NUCLEOTIDE SEQUENCE [LARGE SCALE GENOMIC DNA]</scope>
    <source>
        <tissue evidence="2">Leaves</tissue>
    </source>
</reference>
<dbReference type="CDD" id="cd23010">
    <property type="entry name" value="PM41-like"/>
    <property type="match status" value="1"/>
</dbReference>
<gene>
    <name evidence="2" type="ORF">CJ030_MR5G010195</name>
</gene>